<organism evidence="2 3">
    <name type="scientific">Intrasporangium calvum</name>
    <dbReference type="NCBI Taxonomy" id="53358"/>
    <lineage>
        <taxon>Bacteria</taxon>
        <taxon>Bacillati</taxon>
        <taxon>Actinomycetota</taxon>
        <taxon>Actinomycetes</taxon>
        <taxon>Micrococcales</taxon>
        <taxon>Intrasporangiaceae</taxon>
        <taxon>Intrasporangium</taxon>
    </lineage>
</organism>
<comment type="caution">
    <text evidence="2">The sequence shown here is derived from an EMBL/GenBank/DDBJ whole genome shotgun (WGS) entry which is preliminary data.</text>
</comment>
<sequence>MTPDEPRLLPDGRVFPPVTPDPPAPPGQEEIVVPDLTFTSTAQPEKQGGDAASGSTSTAGEAGTEAPTEPAANEATPPPAEPSD</sequence>
<name>A0ABT5GKQ1_9MICO</name>
<feature type="compositionally biased region" description="Low complexity" evidence="1">
    <location>
        <begin position="49"/>
        <end position="75"/>
    </location>
</feature>
<reference evidence="2 3" key="1">
    <citation type="submission" date="2022-11" db="EMBL/GenBank/DDBJ databases">
        <title>Anaerobic phenanthrene biodegradation by a DNRA strain PheN6.</title>
        <authorList>
            <person name="Zhang Z."/>
        </authorList>
    </citation>
    <scope>NUCLEOTIDE SEQUENCE [LARGE SCALE GENOMIC DNA]</scope>
    <source>
        <strain evidence="2 3">PheN6</strain>
    </source>
</reference>
<evidence type="ECO:0000313" key="3">
    <source>
        <dbReference type="Proteomes" id="UP001150259"/>
    </source>
</evidence>
<dbReference type="RefSeq" id="WP_272462855.1">
    <property type="nucleotide sequence ID" value="NZ_JAPFQL010000060.1"/>
</dbReference>
<proteinExistence type="predicted"/>
<gene>
    <name evidence="2" type="ORF">OO014_13555</name>
</gene>
<accession>A0ABT5GKQ1</accession>
<feature type="compositionally biased region" description="Basic and acidic residues" evidence="1">
    <location>
        <begin position="1"/>
        <end position="10"/>
    </location>
</feature>
<keyword evidence="3" id="KW-1185">Reference proteome</keyword>
<dbReference type="Proteomes" id="UP001150259">
    <property type="component" value="Unassembled WGS sequence"/>
</dbReference>
<evidence type="ECO:0000313" key="2">
    <source>
        <dbReference type="EMBL" id="MDC5698281.1"/>
    </source>
</evidence>
<feature type="region of interest" description="Disordered" evidence="1">
    <location>
        <begin position="1"/>
        <end position="84"/>
    </location>
</feature>
<dbReference type="EMBL" id="JAPFQL010000060">
    <property type="protein sequence ID" value="MDC5698281.1"/>
    <property type="molecule type" value="Genomic_DNA"/>
</dbReference>
<feature type="compositionally biased region" description="Pro residues" evidence="1">
    <location>
        <begin position="17"/>
        <end position="26"/>
    </location>
</feature>
<protein>
    <submittedName>
        <fullName evidence="2">Uncharacterized protein</fullName>
    </submittedName>
</protein>
<evidence type="ECO:0000256" key="1">
    <source>
        <dbReference type="SAM" id="MobiDB-lite"/>
    </source>
</evidence>